<dbReference type="PANTHER" id="PTHR42032">
    <property type="entry name" value="YALI0E30679P"/>
    <property type="match status" value="1"/>
</dbReference>
<keyword evidence="2" id="KW-0472">Membrane</keyword>
<feature type="region of interest" description="Disordered" evidence="1">
    <location>
        <begin position="1"/>
        <end position="46"/>
    </location>
</feature>
<reference evidence="3 4" key="1">
    <citation type="submission" date="2015-06" db="EMBL/GenBank/DDBJ databases">
        <title>Draft genome of the ant-associated black yeast Phialophora attae CBS 131958.</title>
        <authorList>
            <person name="Moreno L.F."/>
            <person name="Stielow B.J."/>
            <person name="de Hoog S."/>
            <person name="Vicente V.A."/>
            <person name="Weiss V.A."/>
            <person name="de Vries M."/>
            <person name="Cruz L.M."/>
            <person name="Souza E.M."/>
        </authorList>
    </citation>
    <scope>NUCLEOTIDE SEQUENCE [LARGE SCALE GENOMIC DNA]</scope>
    <source>
        <strain evidence="3 4">CBS 131958</strain>
    </source>
</reference>
<dbReference type="AlphaFoldDB" id="A0A0N0NJI2"/>
<keyword evidence="2" id="KW-0812">Transmembrane</keyword>
<evidence type="ECO:0000313" key="3">
    <source>
        <dbReference type="EMBL" id="KPI37011.1"/>
    </source>
</evidence>
<evidence type="ECO:0000256" key="1">
    <source>
        <dbReference type="SAM" id="MobiDB-lite"/>
    </source>
</evidence>
<proteinExistence type="predicted"/>
<accession>A0A0N0NJI2</accession>
<dbReference type="PANTHER" id="PTHR42032:SF1">
    <property type="entry name" value="YALI0E30679P"/>
    <property type="match status" value="1"/>
</dbReference>
<keyword evidence="2" id="KW-1133">Transmembrane helix</keyword>
<dbReference type="Proteomes" id="UP000038010">
    <property type="component" value="Unassembled WGS sequence"/>
</dbReference>
<feature type="region of interest" description="Disordered" evidence="1">
    <location>
        <begin position="163"/>
        <end position="195"/>
    </location>
</feature>
<gene>
    <name evidence="3" type="ORF">AB675_6029</name>
</gene>
<dbReference type="EMBL" id="LFJN01000027">
    <property type="protein sequence ID" value="KPI37011.1"/>
    <property type="molecule type" value="Genomic_DNA"/>
</dbReference>
<keyword evidence="4" id="KW-1185">Reference proteome</keyword>
<dbReference type="VEuPathDB" id="FungiDB:AB675_6029"/>
<dbReference type="OrthoDB" id="5422510at2759"/>
<protein>
    <submittedName>
        <fullName evidence="3">Uncharacterized protein</fullName>
    </submittedName>
</protein>
<evidence type="ECO:0000256" key="2">
    <source>
        <dbReference type="SAM" id="Phobius"/>
    </source>
</evidence>
<feature type="transmembrane region" description="Helical" evidence="2">
    <location>
        <begin position="112"/>
        <end position="130"/>
    </location>
</feature>
<comment type="caution">
    <text evidence="3">The sequence shown here is derived from an EMBL/GenBank/DDBJ whole genome shotgun (WGS) entry which is preliminary data.</text>
</comment>
<name>A0A0N0NJI2_9EURO</name>
<sequence length="475" mass="52421">MASPDREQAISFAEQSSRHLSPPPPGLRHRPLGRSSTFAEPSLTRRRSSIFSETLSDTKRSLKTSADELLMPGPTHPTNHDNDDDSHWQSSAIALALLPALGGMFFKGGDAVLGDISLIILAAVFLNWSVRIPWKWYRSAQSVTASEPRVTGLSTPIIEEEDESFIDPSESEPLHPAESPKSTAGTSPRKNADAQDLEAAKAELQAHELIALFSCFICPAFAAWLLHAIRSQLSRSSEGLVSNFNLTLFMMAAEVRPLTHLMSMVQNRTLFLQRKINVELLQYPSSTPSEAQNEQLINRIEELEKHIANGIATRDQSLPDATIDQSAAKASALAIAELRKSLHPELDALSRAMRRYEKKSTITALQNEGRLQDLENKYEDVVVLAASAQRSVQSQPRLYYMVVLNWICAAVVVPVEMVQSLSQLPRAMYKQFITLIAKVIPGLGRSRKGKEPAGRGQRKTGKVVAERRVRSSASS</sequence>
<feature type="compositionally biased region" description="Polar residues" evidence="1">
    <location>
        <begin position="180"/>
        <end position="189"/>
    </location>
</feature>
<dbReference type="GeneID" id="28738170"/>
<organism evidence="3 4">
    <name type="scientific">Cyphellophora attinorum</name>
    <dbReference type="NCBI Taxonomy" id="1664694"/>
    <lineage>
        <taxon>Eukaryota</taxon>
        <taxon>Fungi</taxon>
        <taxon>Dikarya</taxon>
        <taxon>Ascomycota</taxon>
        <taxon>Pezizomycotina</taxon>
        <taxon>Eurotiomycetes</taxon>
        <taxon>Chaetothyriomycetidae</taxon>
        <taxon>Chaetothyriales</taxon>
        <taxon>Cyphellophoraceae</taxon>
        <taxon>Cyphellophora</taxon>
    </lineage>
</organism>
<feature type="transmembrane region" description="Helical" evidence="2">
    <location>
        <begin position="209"/>
        <end position="226"/>
    </location>
</feature>
<dbReference type="STRING" id="1664694.A0A0N0NJI2"/>
<evidence type="ECO:0000313" key="4">
    <source>
        <dbReference type="Proteomes" id="UP000038010"/>
    </source>
</evidence>
<dbReference type="RefSeq" id="XP_017996974.1">
    <property type="nucleotide sequence ID" value="XM_018146290.1"/>
</dbReference>
<feature type="region of interest" description="Disordered" evidence="1">
    <location>
        <begin position="445"/>
        <end position="475"/>
    </location>
</feature>